<feature type="domain" description="GHMP kinase C-terminal" evidence="11">
    <location>
        <begin position="204"/>
        <end position="252"/>
    </location>
</feature>
<evidence type="ECO:0000256" key="4">
    <source>
        <dbReference type="ARBA" id="ARBA00022679"/>
    </source>
</evidence>
<organism evidence="12 13">
    <name type="scientific">Balnearium lithotrophicum</name>
    <dbReference type="NCBI Taxonomy" id="223788"/>
    <lineage>
        <taxon>Bacteria</taxon>
        <taxon>Pseudomonadati</taxon>
        <taxon>Aquificota</taxon>
        <taxon>Aquificia</taxon>
        <taxon>Desulfurobacteriales</taxon>
        <taxon>Desulfurobacteriaceae</taxon>
        <taxon>Balnearium</taxon>
    </lineage>
</organism>
<comment type="function">
    <text evidence="9">Catalyzes the phosphorylation of the position 2 hydroxy group of 4-diphosphocytidyl-2C-methyl-D-erythritol.</text>
</comment>
<dbReference type="GO" id="GO:0050515">
    <property type="term" value="F:4-(cytidine 5'-diphospho)-2-C-methyl-D-erythritol kinase activity"/>
    <property type="evidence" value="ECO:0007669"/>
    <property type="project" value="UniProtKB-UniRule"/>
</dbReference>
<evidence type="ECO:0000256" key="8">
    <source>
        <dbReference type="ARBA" id="ARBA00032554"/>
    </source>
</evidence>
<sequence length="275" mass="29981">MPSPAKINLSLWIKGKRPDGYHEIVTVMHTINLFDVLSFHPSDRFELEIVGNDTLPLNKGNLIVKAANIFKEATGIKPKVGIRLKKRIPVGAGLGGGSSNAASTLKGLNEIYGNPLSEKELYQLAAQIGSDVPFFIKGGLALAYGRGEKIRNYNPVNFKLLLVYPNFQCSTAEVYQNLPPIKRDISPEDAEKFVISPLVSGKIEEAINNMVNDLELSRAPCIEGVKKVKKVLENIGLKPLMSGSGSSVFAILTGSISDLTPLKNSGWWYKFLSAV</sequence>
<gene>
    <name evidence="9" type="primary">ispE</name>
    <name evidence="12" type="ORF">SAMN06269117_11376</name>
</gene>
<keyword evidence="13" id="KW-1185">Reference proteome</keyword>
<evidence type="ECO:0000256" key="6">
    <source>
        <dbReference type="ARBA" id="ARBA00022777"/>
    </source>
</evidence>
<dbReference type="GO" id="GO:0016114">
    <property type="term" value="P:terpenoid biosynthetic process"/>
    <property type="evidence" value="ECO:0007669"/>
    <property type="project" value="UniProtKB-UniRule"/>
</dbReference>
<reference evidence="12 13" key="1">
    <citation type="submission" date="2017-05" db="EMBL/GenBank/DDBJ databases">
        <authorList>
            <person name="Varghese N."/>
            <person name="Submissions S."/>
        </authorList>
    </citation>
    <scope>NUCLEOTIDE SEQUENCE [LARGE SCALE GENOMIC DNA]</scope>
    <source>
        <strain evidence="12 13">DSM 16304</strain>
    </source>
</reference>
<dbReference type="Gene3D" id="3.30.230.10">
    <property type="match status" value="1"/>
</dbReference>
<name>A0A521CKN7_9BACT</name>
<comment type="similarity">
    <text evidence="1 9">Belongs to the GHMP kinase family. IspE subfamily.</text>
</comment>
<evidence type="ECO:0000259" key="11">
    <source>
        <dbReference type="Pfam" id="PF08544"/>
    </source>
</evidence>
<evidence type="ECO:0000256" key="7">
    <source>
        <dbReference type="ARBA" id="ARBA00022840"/>
    </source>
</evidence>
<dbReference type="InterPro" id="IPR013750">
    <property type="entry name" value="GHMP_kinase_C_dom"/>
</dbReference>
<comment type="catalytic activity">
    <reaction evidence="9">
        <text>4-CDP-2-C-methyl-D-erythritol + ATP = 4-CDP-2-C-methyl-D-erythritol 2-phosphate + ADP + H(+)</text>
        <dbReference type="Rhea" id="RHEA:18437"/>
        <dbReference type="ChEBI" id="CHEBI:15378"/>
        <dbReference type="ChEBI" id="CHEBI:30616"/>
        <dbReference type="ChEBI" id="CHEBI:57823"/>
        <dbReference type="ChEBI" id="CHEBI:57919"/>
        <dbReference type="ChEBI" id="CHEBI:456216"/>
        <dbReference type="EC" id="2.7.1.148"/>
    </reaction>
</comment>
<dbReference type="PANTHER" id="PTHR43527:SF2">
    <property type="entry name" value="4-DIPHOSPHOCYTIDYL-2-C-METHYL-D-ERYTHRITOL KINASE, CHLOROPLASTIC"/>
    <property type="match status" value="1"/>
</dbReference>
<feature type="active site" evidence="9">
    <location>
        <position position="131"/>
    </location>
</feature>
<evidence type="ECO:0000256" key="2">
    <source>
        <dbReference type="ARBA" id="ARBA00012052"/>
    </source>
</evidence>
<dbReference type="UniPathway" id="UPA00056">
    <property type="reaction ID" value="UER00094"/>
</dbReference>
<dbReference type="InterPro" id="IPR004424">
    <property type="entry name" value="IspE"/>
</dbReference>
<dbReference type="SUPFAM" id="SSF54211">
    <property type="entry name" value="Ribosomal protein S5 domain 2-like"/>
    <property type="match status" value="1"/>
</dbReference>
<evidence type="ECO:0000256" key="5">
    <source>
        <dbReference type="ARBA" id="ARBA00022741"/>
    </source>
</evidence>
<evidence type="ECO:0000256" key="1">
    <source>
        <dbReference type="ARBA" id="ARBA00009684"/>
    </source>
</evidence>
<dbReference type="PANTHER" id="PTHR43527">
    <property type="entry name" value="4-DIPHOSPHOCYTIDYL-2-C-METHYL-D-ERYTHRITOL KINASE, CHLOROPLASTIC"/>
    <property type="match status" value="1"/>
</dbReference>
<dbReference type="GO" id="GO:0019288">
    <property type="term" value="P:isopentenyl diphosphate biosynthetic process, methylerythritol 4-phosphate pathway"/>
    <property type="evidence" value="ECO:0007669"/>
    <property type="project" value="UniProtKB-UniRule"/>
</dbReference>
<evidence type="ECO:0000313" key="12">
    <source>
        <dbReference type="EMBL" id="SMO60033.1"/>
    </source>
</evidence>
<evidence type="ECO:0000256" key="3">
    <source>
        <dbReference type="ARBA" id="ARBA00017473"/>
    </source>
</evidence>
<comment type="pathway">
    <text evidence="9">Isoprenoid biosynthesis; isopentenyl diphosphate biosynthesis via DXP pathway; isopentenyl diphosphate from 1-deoxy-D-xylulose 5-phosphate: step 3/6.</text>
</comment>
<dbReference type="AlphaFoldDB" id="A0A521CKN7"/>
<dbReference type="EMBL" id="FXTM01000013">
    <property type="protein sequence ID" value="SMO60033.1"/>
    <property type="molecule type" value="Genomic_DNA"/>
</dbReference>
<dbReference type="Pfam" id="PF08544">
    <property type="entry name" value="GHMP_kinases_C"/>
    <property type="match status" value="1"/>
</dbReference>
<dbReference type="NCBIfam" id="TIGR00154">
    <property type="entry name" value="ispE"/>
    <property type="match status" value="1"/>
</dbReference>
<dbReference type="InterPro" id="IPR020568">
    <property type="entry name" value="Ribosomal_Su5_D2-typ_SF"/>
</dbReference>
<keyword evidence="5 9" id="KW-0547">Nucleotide-binding</keyword>
<dbReference type="InterPro" id="IPR014721">
    <property type="entry name" value="Ribsml_uS5_D2-typ_fold_subgr"/>
</dbReference>
<protein>
    <recommendedName>
        <fullName evidence="3 9">4-diphosphocytidyl-2-C-methyl-D-erythritol kinase</fullName>
        <shortName evidence="9">CMK</shortName>
        <ecNumber evidence="2 9">2.7.1.148</ecNumber>
    </recommendedName>
    <alternativeName>
        <fullName evidence="8 9">4-(cytidine-5'-diphospho)-2-C-methyl-D-erythritol kinase</fullName>
    </alternativeName>
</protein>
<dbReference type="InterPro" id="IPR006204">
    <property type="entry name" value="GHMP_kinase_N_dom"/>
</dbReference>
<dbReference type="SUPFAM" id="SSF55060">
    <property type="entry name" value="GHMP Kinase, C-terminal domain"/>
    <property type="match status" value="1"/>
</dbReference>
<evidence type="ECO:0000313" key="13">
    <source>
        <dbReference type="Proteomes" id="UP000317315"/>
    </source>
</evidence>
<dbReference type="GO" id="GO:0005524">
    <property type="term" value="F:ATP binding"/>
    <property type="evidence" value="ECO:0007669"/>
    <property type="project" value="UniProtKB-UniRule"/>
</dbReference>
<keyword evidence="6 9" id="KW-0418">Kinase</keyword>
<keyword evidence="7 9" id="KW-0067">ATP-binding</keyword>
<dbReference type="Proteomes" id="UP000317315">
    <property type="component" value="Unassembled WGS sequence"/>
</dbReference>
<dbReference type="HAMAP" id="MF_00061">
    <property type="entry name" value="IspE"/>
    <property type="match status" value="1"/>
</dbReference>
<dbReference type="Gene3D" id="3.30.70.890">
    <property type="entry name" value="GHMP kinase, C-terminal domain"/>
    <property type="match status" value="1"/>
</dbReference>
<keyword evidence="4 9" id="KW-0808">Transferase</keyword>
<dbReference type="InterPro" id="IPR036554">
    <property type="entry name" value="GHMP_kinase_C_sf"/>
</dbReference>
<dbReference type="Pfam" id="PF00288">
    <property type="entry name" value="GHMP_kinases_N"/>
    <property type="match status" value="1"/>
</dbReference>
<evidence type="ECO:0000256" key="9">
    <source>
        <dbReference type="HAMAP-Rule" id="MF_00061"/>
    </source>
</evidence>
<feature type="domain" description="GHMP kinase N-terminal" evidence="10">
    <location>
        <begin position="61"/>
        <end position="139"/>
    </location>
</feature>
<keyword evidence="9" id="KW-0414">Isoprene biosynthesis</keyword>
<accession>A0A521CKN7</accession>
<evidence type="ECO:0000259" key="10">
    <source>
        <dbReference type="Pfam" id="PF00288"/>
    </source>
</evidence>
<proteinExistence type="inferred from homology"/>
<dbReference type="PIRSF" id="PIRSF010376">
    <property type="entry name" value="IspE"/>
    <property type="match status" value="1"/>
</dbReference>
<feature type="binding site" evidence="9">
    <location>
        <begin position="89"/>
        <end position="99"/>
    </location>
    <ligand>
        <name>ATP</name>
        <dbReference type="ChEBI" id="CHEBI:30616"/>
    </ligand>
</feature>
<dbReference type="EC" id="2.7.1.148" evidence="2 9"/>
<dbReference type="PRINTS" id="PR00958">
    <property type="entry name" value="HOMSERKINASE"/>
</dbReference>
<feature type="active site" evidence="9">
    <location>
        <position position="6"/>
    </location>
</feature>